<comment type="caution">
    <text evidence="10">The sequence shown here is derived from an EMBL/GenBank/DDBJ whole genome shotgun (WGS) entry which is preliminary data.</text>
</comment>
<dbReference type="Gene3D" id="3.40.50.150">
    <property type="entry name" value="Vaccinia Virus protein VP39"/>
    <property type="match status" value="1"/>
</dbReference>
<evidence type="ECO:0000256" key="5">
    <source>
        <dbReference type="ARBA" id="ARBA00047422"/>
    </source>
</evidence>
<dbReference type="NCBIfam" id="TIGR00675">
    <property type="entry name" value="dcm"/>
    <property type="match status" value="1"/>
</dbReference>
<dbReference type="PANTHER" id="PTHR10629:SF52">
    <property type="entry name" value="DNA (CYTOSINE-5)-METHYLTRANSFERASE 1"/>
    <property type="match status" value="1"/>
</dbReference>
<evidence type="ECO:0000256" key="6">
    <source>
        <dbReference type="PROSITE-ProRule" id="PRU01016"/>
    </source>
</evidence>
<dbReference type="EMBL" id="JBGUAW010000002">
    <property type="protein sequence ID" value="MFA9459778.1"/>
    <property type="molecule type" value="Genomic_DNA"/>
</dbReference>
<keyword evidence="1 6" id="KW-0489">Methyltransferase</keyword>
<keyword evidence="2 6" id="KW-0808">Transferase</keyword>
<dbReference type="Gene3D" id="3.90.120.10">
    <property type="entry name" value="DNA Methylase, subunit A, domain 2"/>
    <property type="match status" value="1"/>
</dbReference>
<evidence type="ECO:0000313" key="11">
    <source>
        <dbReference type="Proteomes" id="UP001575181"/>
    </source>
</evidence>
<sequence>MSALRAVSLYSGAGGLDLGMEAAGFQVGSAVESDADCVETLRANRDWPVFPEYIQEVPSESLLEAAGLAPEEPDLLFGGPPCQPFSKCGYWATGDSARLDDPRADTVEAFLRVLRDTRPRAFLMENVTGMAYSGKDEGLQLIRRALEDINRQFGTAYDVEVLILNAADFGVPQTRERVFLIGSRDGRTFGELKPTHRALPGLEKQRALPLDEGLPYWRTAWDALGDLETDEDDPELQPRGKWGDLLPAVPEGQNYLYHTERGEGLPLFGWRRRFWNFLLKIAKDRPSWTLTAQPGPATGPFHWNSRRLSMRELCRLQTFPDDFVVRGDINGVQKQLGNAVPSALAEKLGLEIRARFFGDETARDRPPSLVPAARSDCPPAEPVAPVPDKYLHLVDSDTAHPGTGQGRRAAAE</sequence>
<dbReference type="RefSeq" id="WP_373654565.1">
    <property type="nucleotide sequence ID" value="NZ_JBGUAW010000002.1"/>
</dbReference>
<dbReference type="InterPro" id="IPR029063">
    <property type="entry name" value="SAM-dependent_MTases_sf"/>
</dbReference>
<dbReference type="PANTHER" id="PTHR10629">
    <property type="entry name" value="CYTOSINE-SPECIFIC METHYLTRANSFERASE"/>
    <property type="match status" value="1"/>
</dbReference>
<dbReference type="Proteomes" id="UP001575181">
    <property type="component" value="Unassembled WGS sequence"/>
</dbReference>
<dbReference type="GO" id="GO:0003886">
    <property type="term" value="F:DNA (cytosine-5-)-methyltransferase activity"/>
    <property type="evidence" value="ECO:0007669"/>
    <property type="project" value="UniProtKB-EC"/>
</dbReference>
<dbReference type="SUPFAM" id="SSF53335">
    <property type="entry name" value="S-adenosyl-L-methionine-dependent methyltransferases"/>
    <property type="match status" value="1"/>
</dbReference>
<keyword evidence="3 6" id="KW-0949">S-adenosyl-L-methionine</keyword>
<gene>
    <name evidence="10" type="ORF">ACERLL_02925</name>
</gene>
<dbReference type="InterPro" id="IPR050390">
    <property type="entry name" value="C5-Methyltransferase"/>
</dbReference>
<comment type="similarity">
    <text evidence="6 7">Belongs to the class I-like SAM-binding methyltransferase superfamily. C5-methyltransferase family.</text>
</comment>
<dbReference type="InterPro" id="IPR018117">
    <property type="entry name" value="C5_DNA_meth_AS"/>
</dbReference>
<dbReference type="Pfam" id="PF00145">
    <property type="entry name" value="DNA_methylase"/>
    <property type="match status" value="1"/>
</dbReference>
<evidence type="ECO:0000256" key="1">
    <source>
        <dbReference type="ARBA" id="ARBA00022603"/>
    </source>
</evidence>
<dbReference type="PROSITE" id="PS51679">
    <property type="entry name" value="SAM_MT_C5"/>
    <property type="match status" value="1"/>
</dbReference>
<feature type="active site" evidence="6">
    <location>
        <position position="82"/>
    </location>
</feature>
<feature type="compositionally biased region" description="Basic and acidic residues" evidence="9">
    <location>
        <begin position="389"/>
        <end position="398"/>
    </location>
</feature>
<protein>
    <recommendedName>
        <fullName evidence="8">Cytosine-specific methyltransferase</fullName>
        <ecNumber evidence="8">2.1.1.37</ecNumber>
    </recommendedName>
</protein>
<dbReference type="PROSITE" id="PS00094">
    <property type="entry name" value="C5_MTASE_1"/>
    <property type="match status" value="1"/>
</dbReference>
<evidence type="ECO:0000256" key="9">
    <source>
        <dbReference type="SAM" id="MobiDB-lite"/>
    </source>
</evidence>
<organism evidence="10 11">
    <name type="scientific">Thiohalorhabdus methylotrophus</name>
    <dbReference type="NCBI Taxonomy" id="3242694"/>
    <lineage>
        <taxon>Bacteria</taxon>
        <taxon>Pseudomonadati</taxon>
        <taxon>Pseudomonadota</taxon>
        <taxon>Gammaproteobacteria</taxon>
        <taxon>Thiohalorhabdales</taxon>
        <taxon>Thiohalorhabdaceae</taxon>
        <taxon>Thiohalorhabdus</taxon>
    </lineage>
</organism>
<reference evidence="10 11" key="1">
    <citation type="submission" date="2024-08" db="EMBL/GenBank/DDBJ databases">
        <title>Whole-genome sequencing of halo(alkali)philic microorganisms from hypersaline lakes.</title>
        <authorList>
            <person name="Sorokin D.Y."/>
            <person name="Merkel A.Y."/>
            <person name="Messina E."/>
            <person name="Yakimov M."/>
        </authorList>
    </citation>
    <scope>NUCLEOTIDE SEQUENCE [LARGE SCALE GENOMIC DNA]</scope>
    <source>
        <strain evidence="10 11">Cl-TMA</strain>
    </source>
</reference>
<dbReference type="InterPro" id="IPR001525">
    <property type="entry name" value="C5_MeTfrase"/>
</dbReference>
<evidence type="ECO:0000256" key="8">
    <source>
        <dbReference type="RuleBase" id="RU000417"/>
    </source>
</evidence>
<accession>A0ABV4TR16</accession>
<dbReference type="GO" id="GO:0032259">
    <property type="term" value="P:methylation"/>
    <property type="evidence" value="ECO:0007669"/>
    <property type="project" value="UniProtKB-KW"/>
</dbReference>
<evidence type="ECO:0000313" key="10">
    <source>
        <dbReference type="EMBL" id="MFA9459778.1"/>
    </source>
</evidence>
<name>A0ABV4TR16_9GAMM</name>
<comment type="catalytic activity">
    <reaction evidence="5 8">
        <text>a 2'-deoxycytidine in DNA + S-adenosyl-L-methionine = a 5-methyl-2'-deoxycytidine in DNA + S-adenosyl-L-homocysteine + H(+)</text>
        <dbReference type="Rhea" id="RHEA:13681"/>
        <dbReference type="Rhea" id="RHEA-COMP:11369"/>
        <dbReference type="Rhea" id="RHEA-COMP:11370"/>
        <dbReference type="ChEBI" id="CHEBI:15378"/>
        <dbReference type="ChEBI" id="CHEBI:57856"/>
        <dbReference type="ChEBI" id="CHEBI:59789"/>
        <dbReference type="ChEBI" id="CHEBI:85452"/>
        <dbReference type="ChEBI" id="CHEBI:85454"/>
        <dbReference type="EC" id="2.1.1.37"/>
    </reaction>
</comment>
<keyword evidence="4" id="KW-0680">Restriction system</keyword>
<feature type="region of interest" description="Disordered" evidence="9">
    <location>
        <begin position="363"/>
        <end position="412"/>
    </location>
</feature>
<evidence type="ECO:0000256" key="7">
    <source>
        <dbReference type="RuleBase" id="RU000416"/>
    </source>
</evidence>
<dbReference type="PRINTS" id="PR00105">
    <property type="entry name" value="C5METTRFRASE"/>
</dbReference>
<evidence type="ECO:0000256" key="2">
    <source>
        <dbReference type="ARBA" id="ARBA00022679"/>
    </source>
</evidence>
<evidence type="ECO:0000256" key="4">
    <source>
        <dbReference type="ARBA" id="ARBA00022747"/>
    </source>
</evidence>
<dbReference type="EC" id="2.1.1.37" evidence="8"/>
<evidence type="ECO:0000256" key="3">
    <source>
        <dbReference type="ARBA" id="ARBA00022691"/>
    </source>
</evidence>
<keyword evidence="11" id="KW-1185">Reference proteome</keyword>
<proteinExistence type="inferred from homology"/>